<evidence type="ECO:0000259" key="7">
    <source>
        <dbReference type="Pfam" id="PF17167"/>
    </source>
</evidence>
<keyword evidence="2 8" id="KW-0808">Transferase</keyword>
<dbReference type="Pfam" id="PF17167">
    <property type="entry name" value="Glyco_hydro_94"/>
    <property type="match status" value="1"/>
</dbReference>
<evidence type="ECO:0000256" key="4">
    <source>
        <dbReference type="SAM" id="Phobius"/>
    </source>
</evidence>
<evidence type="ECO:0000313" key="8">
    <source>
        <dbReference type="EMBL" id="NDL70828.1"/>
    </source>
</evidence>
<dbReference type="CDD" id="cd11756">
    <property type="entry name" value="GH94N_ChvB_NdvB_1_like"/>
    <property type="match status" value="1"/>
</dbReference>
<evidence type="ECO:0000256" key="3">
    <source>
        <dbReference type="SAM" id="MobiDB-lite"/>
    </source>
</evidence>
<feature type="transmembrane region" description="Helical" evidence="4">
    <location>
        <begin position="879"/>
        <end position="900"/>
    </location>
</feature>
<feature type="domain" description="Glycosyl hydrolase 94 supersandwich" evidence="5">
    <location>
        <begin position="2102"/>
        <end position="2372"/>
    </location>
</feature>
<name>A0A7C9NQ60_9GAMM</name>
<dbReference type="InterPro" id="IPR011013">
    <property type="entry name" value="Gal_mutarotase_sf_dom"/>
</dbReference>
<keyword evidence="4" id="KW-0472">Membrane</keyword>
<feature type="domain" description="Glycosyl hydrolase 94 supersandwich" evidence="5">
    <location>
        <begin position="1597"/>
        <end position="1866"/>
    </location>
</feature>
<dbReference type="SMART" id="SM01068">
    <property type="entry name" value="CBM_X"/>
    <property type="match status" value="2"/>
</dbReference>
<feature type="transmembrane region" description="Helical" evidence="4">
    <location>
        <begin position="985"/>
        <end position="1015"/>
    </location>
</feature>
<gene>
    <name evidence="8" type="ORF">GPL32_09970</name>
</gene>
<feature type="domain" description="Glycoamylase-like" evidence="6">
    <location>
        <begin position="1336"/>
        <end position="1543"/>
    </location>
</feature>
<keyword evidence="4" id="KW-0812">Transmembrane</keyword>
<evidence type="ECO:0000259" key="5">
    <source>
        <dbReference type="Pfam" id="PF06165"/>
    </source>
</evidence>
<dbReference type="Gene3D" id="2.60.420.10">
    <property type="entry name" value="Maltose phosphorylase, domain 3"/>
    <property type="match status" value="1"/>
</dbReference>
<dbReference type="Gene3D" id="1.50.10.140">
    <property type="match status" value="2"/>
</dbReference>
<reference evidence="8 9" key="1">
    <citation type="submission" date="2020-01" db="EMBL/GenBank/DDBJ databases">
        <title>Whole genome sequencing of Halomonas alkaliphila strain LS44.</title>
        <authorList>
            <person name="Kumar S."/>
            <person name="Paul D."/>
            <person name="Shouche Y."/>
            <person name="Suryavanshi M.V."/>
        </authorList>
    </citation>
    <scope>NUCLEOTIDE SEQUENCE [LARGE SCALE GENOMIC DNA]</scope>
    <source>
        <strain evidence="8 9">LS44</strain>
    </source>
</reference>
<dbReference type="InterPro" id="IPR019282">
    <property type="entry name" value="Glycoamylase-like_cons_dom"/>
</dbReference>
<dbReference type="RefSeq" id="WP_162218706.1">
    <property type="nucleotide sequence ID" value="NZ_JAAEHK010000011.1"/>
</dbReference>
<accession>A0A7C9NQ60</accession>
<dbReference type="OrthoDB" id="9769991at2"/>
<dbReference type="GO" id="GO:0030246">
    <property type="term" value="F:carbohydrate binding"/>
    <property type="evidence" value="ECO:0007669"/>
    <property type="project" value="InterPro"/>
</dbReference>
<sequence length="2916" mass="324207">MTLFFQTPLFRRVRQHNASMALWSSSAPVREELFSTERLEQHAGSLALAQVVTASPPKVASLTRRLNDNARVLLAAYRACAVTLAEGRDVVPAAAWLLDNYHLIEAQIREIRGDLPPGYYRQLPKLAEGPLAGYPRVFGIAWAFIAHTDSNIELANLRTFIKAYQRVQPLTIGELWAVAITLRIVLVENLRRLADQIITEQTARDAADTLAAKWIATEHDSPKRNDSSNHHSTYNNSVNNKSANSISTDSCSTDDGSIDHNFPSFTSQKTPLSAPFIAQLAKRLRGVNPHTNALACWLFEQLNRQGESIDDVVQSTQQRQGASNVTVRNIITSMRFVSSTDWTELFESVSLVDVKLREHSRFAQYDFSTRNQYRIAVEELARGSAYTELEIVDHTLTLSREALPLTDDVHERVRVADPGYFLVAAGRETLEKRLNFHPPLKRRFRQILLKNGINGYVIMLTATTAALMVLAGWLLLSTHSGEVSSLWLLLLAALGVLPTIEIATSIVNRFVIYNIGAQPLPSLDLSKGVPPSLRTLVAMPTLLTNEADLQEQLDRLEVHHLSSGGGAISYVLLTDGIDAQQAEVAGEDVLLSAAEKRIEELNKRYCTSSHEKRFFLLHRNRAFNPSEQCWMGWERKRGKLHELNRLLRGATDTTFSNPPSLPKNIIYIITLDADTRLPRGAASQLVGKIAHPLNHPRFDRQKRRVVEGYAILQPRVTQSMPTGERGSIYQQLCSSPGGIDPYAAAISDLYQDLAGDGSFAGKGIYNIDAFEASLEGRIAENSLLSHDMFEGIFARAGLASDIEVIEDFPDRYDVVAKRQHRWVRGDWQLLPWLLTASLPPSGRLKILGNLRRSLLPPLLLACLAVSWQLPVMMAVVSSLMVIMVISIPVLLSLITSFAPLRAGVNLRYHFQQWWDELTLGLKQILLQLMFLPDQAWRMLDAIVSTLTRVFVTRRHLLEWTSSAQTMKCPHLTVWGFYRHMAPGTLLGIAIAFSALWFNSSVWLMVLPIALLWIAAPVLATWLSSTASIATQPLIAEETALELRLIARRTWRYFETFVTTSTNLLPPDNFQEEPRPVIAQRTSPTNMGLYLLSILAARDFGWIGNPNALSRIETTLAVMHTLPRYRGHFFNWYAIDDLRPLNPRYVSTVDSGNLAGHLITLANALETWQDTTFQPDPRQALADTLALAFEALKCASQSIEKSLPTKPLTEQLEKVATLLSENKTSPLDSKALTEQTKKALSIAGDLFNEHLASDDDKDVLFWVAALHKTAAQHSGDHTNNTIANGTHVKRLQQLASKARRLALSMDFAFLLNPERQLLSIGFSLDDVSLDISCYDLLASEARLASLFAIAKGDVATRHWFRLGRAATPLKEGAAMISWSGSMFEYLMPSLIMRAPAGSLLEQTNRLIVKRQETYAAQFSAPWGISESGYNARDIEHTYQYSNFGVPGLGLKRGLSADLVVAPYATGLAAMIDPEGAFKNYRRLAEMGALGRYGYYEALDLTRSRLPKGAKLVIVRSYMAHHQGMTIVAIANTLHRGQMRQRFHREPMIQASELLLQERIPRDVAIAYPRAEEVKSTASQTINEAQTVRKLPTGVNGPPVTHLLSNGNYSVMLTATGGGYSRWHNLAITRWQPDTTRDHWGIVIFLRDTRRPSVWSATGQSLESHAGTNDDDNHVLFAEDYARYVHRHESISSHLDILVSGEDDSEVRLLSLTNNGRQTCDIEVTTYAELVLTTPSTDNAHPSFAKMFVVTEYLPEFNALIATRRRRDPSEAQVWAAHFAVVEGDTVGDFQYETDREQFIGRGHRIDTATALAEGQHLSGTVGSVVDPIFASRYCLRIAPGKAARIAYWTVVAGSREALMDLIDKHHDVSAFERAKMLAWTQAQVQLRHLGTQPEEAADFQRLAAPLLYPDARFRAPQKTIQSGAAQQSLLWQHGISGDLPVVLLRIESTDDLPQLHQLLRAHEYWRMKRLEVDVVIINERASSYIQDLQQAIEATILSSQARPRLHSGYAQGTVYALRADLASAQSRSQLLSIARVVLIAHRGSIADQLSVMLSVQGAAKPPLAITKRALPKPLIDKAHTPHQLKRPSLEFFNGWGGFAKQGREYVTILVAGSSTPAPWINVIANQQFGFQVSAEGAGYLWADSSRENQLTPWSNDPVIDPSGDAVYIRDEETLALYTATASPVRDSGRYIARHGFGYSQFEHQSDGLNIELLHFVPLDAPLRISRLRLTNHSNRTRKLSVTAYAEWVLGTSRSASAPFLITSQAPESGAVLVTNPWNADFPGRVAFLDIGEPPTQWTGNRSEFIGYGKNLTEPAGLRCKTPLSGTLGAGLDPCAALQRPVTLAPGETVDIIVLLGQGGSNDDVARLITRFRDADIDAELANIHDHWNTQLNAIQVKTPDRAMDIMLNGWLLYQTIACRLTARSAFYQASGAYGFRDQLQDCMALTFTSPEITRQHLLRAASRQFSEGDVQHWWLPHSGQGVRTRISDDRVWLAYACARYIAASHDITVLDEPVSFLDGALLSPHEHEHFFQPTTSLETAPLFEHCARGLDITLSQLGEHGLPLIGGGDWNDGMNRVGAGGKGESVWLGWLLLKTLHQFAPIAEQREAQACHSDDPQRTARWSQHAHALRLALENSAWDGQWYRRATYDNGSWLGSKQSEACQIDSIAQSWAVLSGASDTQRATLAMHSLERELIMHDQQLALLFWPPFDHPKQDPGYISGYPPGMRENGGQYSHASMWAILAFAQLGEGDKAYQLFTLLNPINHATTTKAAARYRVEPYVVAADVYSVAPHVGRGGWTWYTGAAGWMYQAGMEGILGIRREASWLVIYPCLPASWPHFTAEITLAESHYRIRVINAQAPPATLNQDLLSQPLLSQALTATLDGVCLEETEVGMPIRVPLDSQHHQLEIVIRRCASA</sequence>
<dbReference type="InterPro" id="IPR012341">
    <property type="entry name" value="6hp_glycosidase-like_sf"/>
</dbReference>
<evidence type="ECO:0000259" key="6">
    <source>
        <dbReference type="Pfam" id="PF10091"/>
    </source>
</evidence>
<dbReference type="GO" id="GO:0005975">
    <property type="term" value="P:carbohydrate metabolic process"/>
    <property type="evidence" value="ECO:0007669"/>
    <property type="project" value="InterPro"/>
</dbReference>
<dbReference type="InterPro" id="IPR037824">
    <property type="entry name" value="GH94N_2_NdvB"/>
</dbReference>
<feature type="region of interest" description="Disordered" evidence="3">
    <location>
        <begin position="218"/>
        <end position="253"/>
    </location>
</feature>
<dbReference type="SUPFAM" id="SSF48208">
    <property type="entry name" value="Six-hairpin glycosidases"/>
    <property type="match status" value="1"/>
</dbReference>
<dbReference type="InterPro" id="IPR033432">
    <property type="entry name" value="GH94_catalytic"/>
</dbReference>
<dbReference type="PANTHER" id="PTHR37469">
    <property type="entry name" value="CELLOBIONIC ACID PHOSPHORYLASE-RELATED"/>
    <property type="match status" value="1"/>
</dbReference>
<dbReference type="InterPro" id="IPR052047">
    <property type="entry name" value="GH94_Enzymes"/>
</dbReference>
<dbReference type="Pfam" id="PF06165">
    <property type="entry name" value="GH94_b-supersand"/>
    <property type="match status" value="2"/>
</dbReference>
<organism evidence="8 9">
    <name type="scientific">Vreelandella alkaliphila</name>
    <dbReference type="NCBI Taxonomy" id="272774"/>
    <lineage>
        <taxon>Bacteria</taxon>
        <taxon>Pseudomonadati</taxon>
        <taxon>Pseudomonadota</taxon>
        <taxon>Gammaproteobacteria</taxon>
        <taxon>Oceanospirillales</taxon>
        <taxon>Halomonadaceae</taxon>
        <taxon>Vreelandella</taxon>
    </lineage>
</organism>
<keyword evidence="1" id="KW-0328">Glycosyltransferase</keyword>
<dbReference type="PANTHER" id="PTHR37469:SF2">
    <property type="entry name" value="CELLOBIONIC ACID PHOSPHORYLASE"/>
    <property type="match status" value="1"/>
</dbReference>
<dbReference type="InterPro" id="IPR008928">
    <property type="entry name" value="6-hairpin_glycosidase_sf"/>
</dbReference>
<comment type="caution">
    <text evidence="8">The sequence shown here is derived from an EMBL/GenBank/DDBJ whole genome shotgun (WGS) entry which is preliminary data.</text>
</comment>
<evidence type="ECO:0000256" key="2">
    <source>
        <dbReference type="ARBA" id="ARBA00022679"/>
    </source>
</evidence>
<feature type="transmembrane region" description="Helical" evidence="4">
    <location>
        <begin position="486"/>
        <end position="507"/>
    </location>
</feature>
<dbReference type="Gene3D" id="1.50.10.10">
    <property type="match status" value="1"/>
</dbReference>
<dbReference type="SUPFAM" id="SSF74650">
    <property type="entry name" value="Galactose mutarotase-like"/>
    <property type="match status" value="2"/>
</dbReference>
<feature type="transmembrane region" description="Helical" evidence="4">
    <location>
        <begin position="453"/>
        <end position="474"/>
    </location>
</feature>
<evidence type="ECO:0000313" key="9">
    <source>
        <dbReference type="Proteomes" id="UP000480312"/>
    </source>
</evidence>
<dbReference type="CDD" id="cd11753">
    <property type="entry name" value="GH94N_ChvB_NdvB_2_like"/>
    <property type="match status" value="1"/>
</dbReference>
<dbReference type="InterPro" id="IPR037018">
    <property type="entry name" value="GH65_N"/>
</dbReference>
<feature type="transmembrane region" description="Helical" evidence="4">
    <location>
        <begin position="853"/>
        <end position="873"/>
    </location>
</feature>
<dbReference type="InterPro" id="IPR010383">
    <property type="entry name" value="Glyco_hydrolase_94_b-supersand"/>
</dbReference>
<dbReference type="Proteomes" id="UP000480312">
    <property type="component" value="Unassembled WGS sequence"/>
</dbReference>
<dbReference type="Pfam" id="PF10091">
    <property type="entry name" value="Glycoamylase"/>
    <property type="match status" value="1"/>
</dbReference>
<evidence type="ECO:0000256" key="1">
    <source>
        <dbReference type="ARBA" id="ARBA00022676"/>
    </source>
</evidence>
<dbReference type="InterPro" id="IPR037820">
    <property type="entry name" value="GH94N_NdvB"/>
</dbReference>
<protein>
    <submittedName>
        <fullName evidence="8">Glycosyl transferase</fullName>
    </submittedName>
</protein>
<dbReference type="Gene3D" id="2.70.98.40">
    <property type="entry name" value="Glycoside hydrolase, family 65, N-terminal domain"/>
    <property type="match status" value="2"/>
</dbReference>
<feature type="domain" description="Glycosyl hydrolase 94 catalytic" evidence="7">
    <location>
        <begin position="2385"/>
        <end position="2817"/>
    </location>
</feature>
<feature type="compositionally biased region" description="Polar residues" evidence="3">
    <location>
        <begin position="230"/>
        <end position="253"/>
    </location>
</feature>
<keyword evidence="4" id="KW-1133">Transmembrane helix</keyword>
<proteinExistence type="predicted"/>
<dbReference type="GO" id="GO:0016757">
    <property type="term" value="F:glycosyltransferase activity"/>
    <property type="evidence" value="ECO:0007669"/>
    <property type="project" value="UniProtKB-KW"/>
</dbReference>
<feature type="compositionally biased region" description="Basic and acidic residues" evidence="3">
    <location>
        <begin position="218"/>
        <end position="229"/>
    </location>
</feature>
<dbReference type="EMBL" id="JAAEHK010000011">
    <property type="protein sequence ID" value="NDL70828.1"/>
    <property type="molecule type" value="Genomic_DNA"/>
</dbReference>